<dbReference type="Proteomes" id="UP000016932">
    <property type="component" value="Unassembled WGS sequence"/>
</dbReference>
<organism evidence="1 2">
    <name type="scientific">Pseudocercospora fijiensis (strain CIRAD86)</name>
    <name type="common">Black leaf streak disease fungus</name>
    <name type="synonym">Mycosphaerella fijiensis</name>
    <dbReference type="NCBI Taxonomy" id="383855"/>
    <lineage>
        <taxon>Eukaryota</taxon>
        <taxon>Fungi</taxon>
        <taxon>Dikarya</taxon>
        <taxon>Ascomycota</taxon>
        <taxon>Pezizomycotina</taxon>
        <taxon>Dothideomycetes</taxon>
        <taxon>Dothideomycetidae</taxon>
        <taxon>Mycosphaerellales</taxon>
        <taxon>Mycosphaerellaceae</taxon>
        <taxon>Pseudocercospora</taxon>
    </lineage>
</organism>
<name>M2YQ94_PSEFD</name>
<keyword evidence="2" id="KW-1185">Reference proteome</keyword>
<reference evidence="1 2" key="1">
    <citation type="journal article" date="2012" name="PLoS Pathog.">
        <title>Diverse lifestyles and strategies of plant pathogenesis encoded in the genomes of eighteen Dothideomycetes fungi.</title>
        <authorList>
            <person name="Ohm R.A."/>
            <person name="Feau N."/>
            <person name="Henrissat B."/>
            <person name="Schoch C.L."/>
            <person name="Horwitz B.A."/>
            <person name="Barry K.W."/>
            <person name="Condon B.J."/>
            <person name="Copeland A.C."/>
            <person name="Dhillon B."/>
            <person name="Glaser F."/>
            <person name="Hesse C.N."/>
            <person name="Kosti I."/>
            <person name="LaButti K."/>
            <person name="Lindquist E.A."/>
            <person name="Lucas S."/>
            <person name="Salamov A.A."/>
            <person name="Bradshaw R.E."/>
            <person name="Ciuffetti L."/>
            <person name="Hamelin R.C."/>
            <person name="Kema G.H.J."/>
            <person name="Lawrence C."/>
            <person name="Scott J.A."/>
            <person name="Spatafora J.W."/>
            <person name="Turgeon B.G."/>
            <person name="de Wit P.J.G.M."/>
            <person name="Zhong S."/>
            <person name="Goodwin S.B."/>
            <person name="Grigoriev I.V."/>
        </authorList>
    </citation>
    <scope>NUCLEOTIDE SEQUENCE [LARGE SCALE GENOMIC DNA]</scope>
    <source>
        <strain evidence="1 2">CIRAD86</strain>
    </source>
</reference>
<proteinExistence type="predicted"/>
<evidence type="ECO:0000313" key="1">
    <source>
        <dbReference type="EMBL" id="EME79890.1"/>
    </source>
</evidence>
<dbReference type="AlphaFoldDB" id="M2YQ94"/>
<dbReference type="EMBL" id="KB446561">
    <property type="protein sequence ID" value="EME79890.1"/>
    <property type="molecule type" value="Genomic_DNA"/>
</dbReference>
<dbReference type="VEuPathDB" id="FungiDB:MYCFIDRAFT_176892"/>
<dbReference type="KEGG" id="pfj:MYCFIDRAFT_176892"/>
<gene>
    <name evidence="1" type="ORF">MYCFIDRAFT_176892</name>
</gene>
<evidence type="ECO:0000313" key="2">
    <source>
        <dbReference type="Proteomes" id="UP000016932"/>
    </source>
</evidence>
<dbReference type="RefSeq" id="XP_007929004.1">
    <property type="nucleotide sequence ID" value="XM_007930813.1"/>
</dbReference>
<sequence length="289" mass="33019">MTSPRPKILKRRQAYPALSSSPGHRPAMRRLNSSAGVGVAMPLSWKKRVSLMVVDVVMGSEMSEGEGRWGGGARFCGIGGIIIWGIFRSYLEKHGDEFGMENGGVWNSEAWVFWRHATTELWISDCGLLVILDGRAAKRTLDGEIGLEKEAKSRQQYRGSARGLARRHLRQRGSQRARQHHQRWETIAEESAEREREKTVIFRTEAAFGFKLIYIPLHVPCIQKRNCELVFCSQAKFSCRLARFPIPTERCIYKMFSHESIKYIPSSMMGRKKRNTLKQGFDQQASKQD</sequence>
<dbReference type="HOGENOM" id="CLU_963546_0_0_1"/>
<dbReference type="GeneID" id="19333646"/>
<accession>M2YQ94</accession>
<protein>
    <submittedName>
        <fullName evidence="1">Uncharacterized protein</fullName>
    </submittedName>
</protein>